<feature type="region of interest" description="Disordered" evidence="1">
    <location>
        <begin position="154"/>
        <end position="219"/>
    </location>
</feature>
<dbReference type="EMBL" id="BPWL01000004">
    <property type="protein sequence ID" value="GJJ09775.1"/>
    <property type="molecule type" value="Genomic_DNA"/>
</dbReference>
<dbReference type="CDD" id="cd14232">
    <property type="entry name" value="GAT_LSB5"/>
    <property type="match status" value="1"/>
</dbReference>
<dbReference type="GO" id="GO:0007034">
    <property type="term" value="P:vacuolar transport"/>
    <property type="evidence" value="ECO:0007669"/>
    <property type="project" value="UniProtKB-ARBA"/>
</dbReference>
<feature type="compositionally biased region" description="Acidic residues" evidence="1">
    <location>
        <begin position="462"/>
        <end position="471"/>
    </location>
</feature>
<dbReference type="InterPro" id="IPR008942">
    <property type="entry name" value="ENTH_VHS"/>
</dbReference>
<dbReference type="Gene3D" id="1.25.40.90">
    <property type="match status" value="1"/>
</dbReference>
<dbReference type="InterPro" id="IPR038425">
    <property type="entry name" value="GAT_sf"/>
</dbReference>
<feature type="region of interest" description="Disordered" evidence="1">
    <location>
        <begin position="383"/>
        <end position="471"/>
    </location>
</feature>
<dbReference type="CDD" id="cd16980">
    <property type="entry name" value="VHS_Lsb5"/>
    <property type="match status" value="1"/>
</dbReference>
<proteinExistence type="predicted"/>
<dbReference type="AlphaFoldDB" id="A0AAV5ACY4"/>
<gene>
    <name evidence="3" type="ORF">Clacol_003999</name>
</gene>
<feature type="compositionally biased region" description="Basic and acidic residues" evidence="1">
    <location>
        <begin position="155"/>
        <end position="215"/>
    </location>
</feature>
<evidence type="ECO:0000313" key="4">
    <source>
        <dbReference type="Proteomes" id="UP001050691"/>
    </source>
</evidence>
<dbReference type="InterPro" id="IPR045007">
    <property type="entry name" value="LSB5"/>
</dbReference>
<dbReference type="SMART" id="SM00288">
    <property type="entry name" value="VHS"/>
    <property type="match status" value="1"/>
</dbReference>
<dbReference type="Gene3D" id="1.20.58.160">
    <property type="match status" value="1"/>
</dbReference>
<name>A0AAV5ACY4_9AGAM</name>
<organism evidence="3 4">
    <name type="scientific">Clathrus columnatus</name>
    <dbReference type="NCBI Taxonomy" id="1419009"/>
    <lineage>
        <taxon>Eukaryota</taxon>
        <taxon>Fungi</taxon>
        <taxon>Dikarya</taxon>
        <taxon>Basidiomycota</taxon>
        <taxon>Agaricomycotina</taxon>
        <taxon>Agaricomycetes</taxon>
        <taxon>Phallomycetidae</taxon>
        <taxon>Phallales</taxon>
        <taxon>Clathraceae</taxon>
        <taxon>Clathrus</taxon>
    </lineage>
</organism>
<dbReference type="PROSITE" id="PS50179">
    <property type="entry name" value="VHS"/>
    <property type="match status" value="1"/>
</dbReference>
<dbReference type="InterPro" id="IPR044103">
    <property type="entry name" value="GAT_LSB5"/>
</dbReference>
<sequence length="471" mass="52709">MATSLAKQAMSALNREKPHSSITDWIEILTSSRYEVEAYDGIPEVVDSINLQTSGPAEASRALRKKLKHGDNHHKLRALVILKALVENCGTNFQTSFANDRLTEAIRNLAADPATDPNVKKKLFIVLASWKRQFHDDPKMKLVASLFDQCRPQTRRSEDFSATHSEEIAARERERELEREREKEEREAAKRLREEAKLAKERAKREKEEERERKLREAKRPKRRAFNLEQEKPQVLTCIATASQCSSNLVNALMLANPQQEPVEINARVQECLAAAKKVRKELVRYIQLVEDEELIGALLETNERIIQALDTYDKYLIPDAPETGLESQLSKTTLADGNGSVPELTKLQEKQRAAVVRAQKSRSPTIGSNVHPDLQDLSFGALGSDAARLPPPLEPSSPDSPIEDNGRRGSLSDFSSYTSSDEETHNRRVGAQGKGRVVEQRFSTGSSNAGAAVRHQPLLIDDSDPFADPV</sequence>
<dbReference type="Pfam" id="PF00790">
    <property type="entry name" value="VHS"/>
    <property type="match status" value="1"/>
</dbReference>
<dbReference type="PANTHER" id="PTHR47789:SF1">
    <property type="entry name" value="LAS SEVENTEEN-BINDING PROTEIN 5"/>
    <property type="match status" value="1"/>
</dbReference>
<dbReference type="GO" id="GO:0035091">
    <property type="term" value="F:phosphatidylinositol binding"/>
    <property type="evidence" value="ECO:0007669"/>
    <property type="project" value="InterPro"/>
</dbReference>
<protein>
    <recommendedName>
        <fullName evidence="2">VHS domain-containing protein</fullName>
    </recommendedName>
</protein>
<dbReference type="SUPFAM" id="SSF89009">
    <property type="entry name" value="GAT-like domain"/>
    <property type="match status" value="1"/>
</dbReference>
<feature type="region of interest" description="Disordered" evidence="1">
    <location>
        <begin position="356"/>
        <end position="375"/>
    </location>
</feature>
<dbReference type="Proteomes" id="UP001050691">
    <property type="component" value="Unassembled WGS sequence"/>
</dbReference>
<feature type="domain" description="VHS" evidence="2">
    <location>
        <begin position="29"/>
        <end position="149"/>
    </location>
</feature>
<dbReference type="PANTHER" id="PTHR47789">
    <property type="entry name" value="LAS SEVENTEEN-BINDING PROTEIN 5"/>
    <property type="match status" value="1"/>
</dbReference>
<comment type="caution">
    <text evidence="3">The sequence shown here is derived from an EMBL/GenBank/DDBJ whole genome shotgun (WGS) entry which is preliminary data.</text>
</comment>
<dbReference type="SUPFAM" id="SSF48464">
    <property type="entry name" value="ENTH/VHS domain"/>
    <property type="match status" value="1"/>
</dbReference>
<dbReference type="GO" id="GO:0051666">
    <property type="term" value="P:actin cortical patch localization"/>
    <property type="evidence" value="ECO:0007669"/>
    <property type="project" value="TreeGrafter"/>
</dbReference>
<accession>A0AAV5ACY4</accession>
<reference evidence="3" key="1">
    <citation type="submission" date="2021-10" db="EMBL/GenBank/DDBJ databases">
        <title>De novo Genome Assembly of Clathrus columnatus (Basidiomycota, Fungi) Using Illumina and Nanopore Sequence Data.</title>
        <authorList>
            <person name="Ogiso-Tanaka E."/>
            <person name="Itagaki H."/>
            <person name="Hosoya T."/>
            <person name="Hosaka K."/>
        </authorList>
    </citation>
    <scope>NUCLEOTIDE SEQUENCE</scope>
    <source>
        <strain evidence="3">MO-923</strain>
    </source>
</reference>
<evidence type="ECO:0000259" key="2">
    <source>
        <dbReference type="PROSITE" id="PS50179"/>
    </source>
</evidence>
<dbReference type="InterPro" id="IPR002014">
    <property type="entry name" value="VHS_dom"/>
</dbReference>
<evidence type="ECO:0000256" key="1">
    <source>
        <dbReference type="SAM" id="MobiDB-lite"/>
    </source>
</evidence>
<dbReference type="GO" id="GO:0043130">
    <property type="term" value="F:ubiquitin binding"/>
    <property type="evidence" value="ECO:0007669"/>
    <property type="project" value="InterPro"/>
</dbReference>
<dbReference type="GO" id="GO:0030479">
    <property type="term" value="C:actin cortical patch"/>
    <property type="evidence" value="ECO:0007669"/>
    <property type="project" value="TreeGrafter"/>
</dbReference>
<dbReference type="GO" id="GO:0007015">
    <property type="term" value="P:actin filament organization"/>
    <property type="evidence" value="ECO:0007669"/>
    <property type="project" value="InterPro"/>
</dbReference>
<keyword evidence="4" id="KW-1185">Reference proteome</keyword>
<dbReference type="GO" id="GO:0006897">
    <property type="term" value="P:endocytosis"/>
    <property type="evidence" value="ECO:0007669"/>
    <property type="project" value="InterPro"/>
</dbReference>
<evidence type="ECO:0000313" key="3">
    <source>
        <dbReference type="EMBL" id="GJJ09775.1"/>
    </source>
</evidence>